<sequence length="220" mass="23350">MANLRNTKLFKERLAQFEKEACQLGVVWVAAEAADILAERIAFTANQLGVTERTALQTYTTPHAISLLAKVLAEHAATYQEVMAEAEPVTITVADAGRMTAALGMVCKLATEQIGKDPGGAAGVLTDAADAIVGISAQIRANDGGGPLSIGGRTLVYSRTVLTGAIEQLTTGVWECPCGEQHLPGSDCCNLVLTLIADPRRRRWLAGRARRTARRPAVGR</sequence>
<dbReference type="Proteomes" id="UP001596203">
    <property type="component" value="Unassembled WGS sequence"/>
</dbReference>
<dbReference type="EMBL" id="JBHSPR010000024">
    <property type="protein sequence ID" value="MFC6019974.1"/>
    <property type="molecule type" value="Genomic_DNA"/>
</dbReference>
<organism evidence="1 2">
    <name type="scientific">Plantactinospora solaniradicis</name>
    <dbReference type="NCBI Taxonomy" id="1723736"/>
    <lineage>
        <taxon>Bacteria</taxon>
        <taxon>Bacillati</taxon>
        <taxon>Actinomycetota</taxon>
        <taxon>Actinomycetes</taxon>
        <taxon>Micromonosporales</taxon>
        <taxon>Micromonosporaceae</taxon>
        <taxon>Plantactinospora</taxon>
    </lineage>
</organism>
<reference evidence="2" key="1">
    <citation type="journal article" date="2019" name="Int. J. Syst. Evol. Microbiol.">
        <title>The Global Catalogue of Microorganisms (GCM) 10K type strain sequencing project: providing services to taxonomists for standard genome sequencing and annotation.</title>
        <authorList>
            <consortium name="The Broad Institute Genomics Platform"/>
            <consortium name="The Broad Institute Genome Sequencing Center for Infectious Disease"/>
            <person name="Wu L."/>
            <person name="Ma J."/>
        </authorList>
    </citation>
    <scope>NUCLEOTIDE SEQUENCE [LARGE SCALE GENOMIC DNA]</scope>
    <source>
        <strain evidence="2">ZS-35-S2</strain>
    </source>
</reference>
<accession>A0ABW1KGC8</accession>
<dbReference type="RefSeq" id="WP_377426566.1">
    <property type="nucleotide sequence ID" value="NZ_JBHSPR010000024.1"/>
</dbReference>
<gene>
    <name evidence="1" type="ORF">ACFP2T_27735</name>
</gene>
<comment type="caution">
    <text evidence="1">The sequence shown here is derived from an EMBL/GenBank/DDBJ whole genome shotgun (WGS) entry which is preliminary data.</text>
</comment>
<evidence type="ECO:0000313" key="1">
    <source>
        <dbReference type="EMBL" id="MFC6019974.1"/>
    </source>
</evidence>
<proteinExistence type="predicted"/>
<name>A0ABW1KGC8_9ACTN</name>
<keyword evidence="2" id="KW-1185">Reference proteome</keyword>
<protein>
    <submittedName>
        <fullName evidence="1">Uncharacterized protein</fullName>
    </submittedName>
</protein>
<evidence type="ECO:0000313" key="2">
    <source>
        <dbReference type="Proteomes" id="UP001596203"/>
    </source>
</evidence>